<gene>
    <name evidence="2" type="ORF">E4634_06745</name>
</gene>
<name>A0A4Z0M6E4_9GAMM</name>
<dbReference type="OrthoDB" id="7690777at2"/>
<dbReference type="AlphaFoldDB" id="A0A4Z0M6E4"/>
<dbReference type="Gene3D" id="3.90.550.10">
    <property type="entry name" value="Spore Coat Polysaccharide Biosynthesis Protein SpsA, Chain A"/>
    <property type="match status" value="1"/>
</dbReference>
<sequence length="306" mass="34266">MDLSVIVVVYDMAREIPRTLQSLSRQYQEMCDDLSYEVLVIDNGSPAPVEESVITSVGPEFRYHRLENPPPSPAYALNYGAQQARGDTLCFMVDGAHLLTPGVFYKAMGATRALRNAVVAVRYFYMGPGQQNETMLQGYDKAREDELLRSIDWPSAGYRLFEVGSPLVYRDFPVVTWFYKPLESNCLFMSAAHYRDIGGADEQFDIPGGGFMNMDLFKRACDTGDVTPVMLIGEGSFHQLHGGTTTNIAPDEQARIVKTYEQQYRDIRGDRLTAVSKELFFFGHMPTLASKIHRRNKKAGAKGGAE</sequence>
<keyword evidence="2" id="KW-0808">Transferase</keyword>
<dbReference type="InterPro" id="IPR001173">
    <property type="entry name" value="Glyco_trans_2-like"/>
</dbReference>
<dbReference type="Pfam" id="PF00535">
    <property type="entry name" value="Glycos_transf_2"/>
    <property type="match status" value="1"/>
</dbReference>
<dbReference type="CDD" id="cd00761">
    <property type="entry name" value="Glyco_tranf_GTA_type"/>
    <property type="match status" value="1"/>
</dbReference>
<feature type="domain" description="Glycosyltransferase 2-like" evidence="1">
    <location>
        <begin position="4"/>
        <end position="141"/>
    </location>
</feature>
<accession>A0A4Z0M6E4</accession>
<dbReference type="PANTHER" id="PTHR43685">
    <property type="entry name" value="GLYCOSYLTRANSFERASE"/>
    <property type="match status" value="1"/>
</dbReference>
<keyword evidence="3" id="KW-1185">Reference proteome</keyword>
<evidence type="ECO:0000259" key="1">
    <source>
        <dbReference type="Pfam" id="PF00535"/>
    </source>
</evidence>
<dbReference type="InterPro" id="IPR029044">
    <property type="entry name" value="Nucleotide-diphossugar_trans"/>
</dbReference>
<dbReference type="GO" id="GO:0016740">
    <property type="term" value="F:transferase activity"/>
    <property type="evidence" value="ECO:0007669"/>
    <property type="project" value="UniProtKB-KW"/>
</dbReference>
<dbReference type="Proteomes" id="UP000298050">
    <property type="component" value="Unassembled WGS sequence"/>
</dbReference>
<reference evidence="2 3" key="1">
    <citation type="submission" date="2019-04" db="EMBL/GenBank/DDBJ databases">
        <title>Taxonomy of novel Haliea sp. from mangrove soil of West Coast of India.</title>
        <authorList>
            <person name="Verma A."/>
            <person name="Kumar P."/>
            <person name="Krishnamurthi S."/>
        </authorList>
    </citation>
    <scope>NUCLEOTIDE SEQUENCE [LARGE SCALE GENOMIC DNA]</scope>
    <source>
        <strain evidence="2 3">SAOS-164</strain>
    </source>
</reference>
<dbReference type="InterPro" id="IPR050834">
    <property type="entry name" value="Glycosyltransf_2"/>
</dbReference>
<dbReference type="PANTHER" id="PTHR43685:SF2">
    <property type="entry name" value="GLYCOSYLTRANSFERASE 2-LIKE DOMAIN-CONTAINING PROTEIN"/>
    <property type="match status" value="1"/>
</dbReference>
<dbReference type="SUPFAM" id="SSF53448">
    <property type="entry name" value="Nucleotide-diphospho-sugar transferases"/>
    <property type="match status" value="1"/>
</dbReference>
<proteinExistence type="predicted"/>
<evidence type="ECO:0000313" key="3">
    <source>
        <dbReference type="Proteomes" id="UP000298050"/>
    </source>
</evidence>
<protein>
    <submittedName>
        <fullName evidence="2">Glycosyltransferase family 2 protein</fullName>
    </submittedName>
</protein>
<comment type="caution">
    <text evidence="2">The sequence shown here is derived from an EMBL/GenBank/DDBJ whole genome shotgun (WGS) entry which is preliminary data.</text>
</comment>
<dbReference type="RefSeq" id="WP_135442065.1">
    <property type="nucleotide sequence ID" value="NZ_SRLE01000005.1"/>
</dbReference>
<evidence type="ECO:0000313" key="2">
    <source>
        <dbReference type="EMBL" id="TGD74885.1"/>
    </source>
</evidence>
<organism evidence="2 3">
    <name type="scientific">Mangrovimicrobium sediminis</name>
    <dbReference type="NCBI Taxonomy" id="2562682"/>
    <lineage>
        <taxon>Bacteria</taxon>
        <taxon>Pseudomonadati</taxon>
        <taxon>Pseudomonadota</taxon>
        <taxon>Gammaproteobacteria</taxon>
        <taxon>Cellvibrionales</taxon>
        <taxon>Halieaceae</taxon>
        <taxon>Mangrovimicrobium</taxon>
    </lineage>
</organism>
<dbReference type="EMBL" id="SRLE01000005">
    <property type="protein sequence ID" value="TGD74885.1"/>
    <property type="molecule type" value="Genomic_DNA"/>
</dbReference>